<protein>
    <recommendedName>
        <fullName evidence="2">UPAR/Ly6 domain-containing protein</fullName>
    </recommendedName>
</protein>
<evidence type="ECO:0000256" key="1">
    <source>
        <dbReference type="SAM" id="Phobius"/>
    </source>
</evidence>
<evidence type="ECO:0000313" key="3">
    <source>
        <dbReference type="EMBL" id="KAJ7330748.1"/>
    </source>
</evidence>
<organism evidence="3 4">
    <name type="scientific">Desmophyllum pertusum</name>
    <dbReference type="NCBI Taxonomy" id="174260"/>
    <lineage>
        <taxon>Eukaryota</taxon>
        <taxon>Metazoa</taxon>
        <taxon>Cnidaria</taxon>
        <taxon>Anthozoa</taxon>
        <taxon>Hexacorallia</taxon>
        <taxon>Scleractinia</taxon>
        <taxon>Caryophylliina</taxon>
        <taxon>Caryophylliidae</taxon>
        <taxon>Desmophyllum</taxon>
    </lineage>
</organism>
<dbReference type="Proteomes" id="UP001163046">
    <property type="component" value="Unassembled WGS sequence"/>
</dbReference>
<name>A0A9W9YCS1_9CNID</name>
<dbReference type="Pfam" id="PF00021">
    <property type="entry name" value="UPAR_LY6"/>
    <property type="match status" value="1"/>
</dbReference>
<evidence type="ECO:0000313" key="4">
    <source>
        <dbReference type="Proteomes" id="UP001163046"/>
    </source>
</evidence>
<accession>A0A9W9YCS1</accession>
<dbReference type="Gene3D" id="2.10.60.10">
    <property type="entry name" value="CD59"/>
    <property type="match status" value="1"/>
</dbReference>
<dbReference type="EMBL" id="MU827791">
    <property type="protein sequence ID" value="KAJ7330748.1"/>
    <property type="molecule type" value="Genomic_DNA"/>
</dbReference>
<comment type="caution">
    <text evidence="3">The sequence shown here is derived from an EMBL/GenBank/DDBJ whole genome shotgun (WGS) entry which is preliminary data.</text>
</comment>
<sequence length="190" mass="21769">MIRPKVSCTSPQNVIDEFKACTITRILKLRKMHLTKQQACLAETDTEDSNPHRCSKFPFARLWKQILFTFLLISSVASLKCYKCISDTSWGDCKKTRMIVTCPDEHDEVCSKVYYDHELHERKTHTKFCEKKSQCTQETNPICKAAKTHKAKCKAYCCTSDLCNPAVLNLVSGILMMACAVVSMRLIWME</sequence>
<dbReference type="InterPro" id="IPR045860">
    <property type="entry name" value="Snake_toxin-like_sf"/>
</dbReference>
<keyword evidence="1" id="KW-0472">Membrane</keyword>
<feature type="domain" description="UPAR/Ly6" evidence="2">
    <location>
        <begin position="78"/>
        <end position="165"/>
    </location>
</feature>
<reference evidence="3" key="1">
    <citation type="submission" date="2023-01" db="EMBL/GenBank/DDBJ databases">
        <title>Genome assembly of the deep-sea coral Lophelia pertusa.</title>
        <authorList>
            <person name="Herrera S."/>
            <person name="Cordes E."/>
        </authorList>
    </citation>
    <scope>NUCLEOTIDE SEQUENCE</scope>
    <source>
        <strain evidence="3">USNM1676648</strain>
        <tissue evidence="3">Polyp</tissue>
    </source>
</reference>
<feature type="transmembrane region" description="Helical" evidence="1">
    <location>
        <begin position="166"/>
        <end position="188"/>
    </location>
</feature>
<gene>
    <name evidence="3" type="ORF">OS493_021677</name>
</gene>
<keyword evidence="1" id="KW-0812">Transmembrane</keyword>
<dbReference type="SUPFAM" id="SSF57302">
    <property type="entry name" value="Snake toxin-like"/>
    <property type="match status" value="1"/>
</dbReference>
<dbReference type="OrthoDB" id="5988185at2759"/>
<proteinExistence type="predicted"/>
<keyword evidence="4" id="KW-1185">Reference proteome</keyword>
<evidence type="ECO:0000259" key="2">
    <source>
        <dbReference type="Pfam" id="PF00021"/>
    </source>
</evidence>
<dbReference type="InterPro" id="IPR016054">
    <property type="entry name" value="LY6_UPA_recep-like"/>
</dbReference>
<dbReference type="AlphaFoldDB" id="A0A9W9YCS1"/>
<keyword evidence="1" id="KW-1133">Transmembrane helix</keyword>